<dbReference type="AlphaFoldDB" id="A0A0N1PI60"/>
<keyword evidence="2" id="KW-1185">Reference proteome</keyword>
<accession>A0A0N1PI60</accession>
<dbReference type="STRING" id="76193.A0A0N1PI60"/>
<sequence length="84" mass="9382">MSMGSGLFTISENSCNSKSIFAHIPMPGYPVGEDLMEEMYNNVKLVTDAIVEHDVIFLLLDSREARWLPTVIAALHGKVTFILR</sequence>
<dbReference type="Gene3D" id="3.40.50.720">
    <property type="entry name" value="NAD(P)-binding Rossmann-like Domain"/>
    <property type="match status" value="1"/>
</dbReference>
<evidence type="ECO:0000313" key="1">
    <source>
        <dbReference type="EMBL" id="KPJ21057.1"/>
    </source>
</evidence>
<organism evidence="1 2">
    <name type="scientific">Papilio machaon</name>
    <name type="common">Old World swallowtail butterfly</name>
    <dbReference type="NCBI Taxonomy" id="76193"/>
    <lineage>
        <taxon>Eukaryota</taxon>
        <taxon>Metazoa</taxon>
        <taxon>Ecdysozoa</taxon>
        <taxon>Arthropoda</taxon>
        <taxon>Hexapoda</taxon>
        <taxon>Insecta</taxon>
        <taxon>Pterygota</taxon>
        <taxon>Neoptera</taxon>
        <taxon>Endopterygota</taxon>
        <taxon>Lepidoptera</taxon>
        <taxon>Glossata</taxon>
        <taxon>Ditrysia</taxon>
        <taxon>Papilionoidea</taxon>
        <taxon>Papilionidae</taxon>
        <taxon>Papilioninae</taxon>
        <taxon>Papilio</taxon>
    </lineage>
</organism>
<comment type="caution">
    <text evidence="1">The sequence shown here is derived from an EMBL/GenBank/DDBJ whole genome shotgun (WGS) entry which is preliminary data.</text>
</comment>
<dbReference type="EMBL" id="LADJ01017928">
    <property type="protein sequence ID" value="KPJ21057.1"/>
    <property type="molecule type" value="Genomic_DNA"/>
</dbReference>
<dbReference type="InParanoid" id="A0A0N1PI60"/>
<protein>
    <submittedName>
        <fullName evidence="1">Ubiquitin-like modifier-activating enzyme atg7</fullName>
    </submittedName>
</protein>
<proteinExistence type="predicted"/>
<evidence type="ECO:0000313" key="2">
    <source>
        <dbReference type="Proteomes" id="UP000053240"/>
    </source>
</evidence>
<dbReference type="Proteomes" id="UP000053240">
    <property type="component" value="Unassembled WGS sequence"/>
</dbReference>
<name>A0A0N1PI60_PAPMA</name>
<reference evidence="1 2" key="1">
    <citation type="journal article" date="2015" name="Nat. Commun.">
        <title>Outbred genome sequencing and CRISPR/Cas9 gene editing in butterflies.</title>
        <authorList>
            <person name="Li X."/>
            <person name="Fan D."/>
            <person name="Zhang W."/>
            <person name="Liu G."/>
            <person name="Zhang L."/>
            <person name="Zhao L."/>
            <person name="Fang X."/>
            <person name="Chen L."/>
            <person name="Dong Y."/>
            <person name="Chen Y."/>
            <person name="Ding Y."/>
            <person name="Zhao R."/>
            <person name="Feng M."/>
            <person name="Zhu Y."/>
            <person name="Feng Y."/>
            <person name="Jiang X."/>
            <person name="Zhu D."/>
            <person name="Xiang H."/>
            <person name="Feng X."/>
            <person name="Li S."/>
            <person name="Wang J."/>
            <person name="Zhang G."/>
            <person name="Kronforst M.R."/>
            <person name="Wang W."/>
        </authorList>
    </citation>
    <scope>NUCLEOTIDE SEQUENCE [LARGE SCALE GENOMIC DNA]</scope>
    <source>
        <strain evidence="1">Ya'a_city_454_Pm</strain>
        <tissue evidence="1">Whole body</tissue>
    </source>
</reference>
<gene>
    <name evidence="1" type="ORF">RR48_00272</name>
</gene>